<dbReference type="EMBL" id="BPLR01008992">
    <property type="protein sequence ID" value="GIY28836.1"/>
    <property type="molecule type" value="Genomic_DNA"/>
</dbReference>
<feature type="domain" description="BTB" evidence="1">
    <location>
        <begin position="51"/>
        <end position="82"/>
    </location>
</feature>
<proteinExistence type="predicted"/>
<sequence>MSSVLCECTFSTGVVVQEIEAARYGHKDSIPGQPLANLANELSVLKKNLRSSLEEGFMSDVKLKAKTCSFPAHKVILSARSPATC</sequence>
<keyword evidence="3" id="KW-1185">Reference proteome</keyword>
<dbReference type="AlphaFoldDB" id="A0AAV4S6X3"/>
<dbReference type="Gene3D" id="3.30.710.10">
    <property type="entry name" value="Potassium Channel Kv1.1, Chain A"/>
    <property type="match status" value="1"/>
</dbReference>
<dbReference type="SUPFAM" id="SSF54695">
    <property type="entry name" value="POZ domain"/>
    <property type="match status" value="1"/>
</dbReference>
<reference evidence="2 3" key="1">
    <citation type="submission" date="2021-06" db="EMBL/GenBank/DDBJ databases">
        <title>Caerostris extrusa draft genome.</title>
        <authorList>
            <person name="Kono N."/>
            <person name="Arakawa K."/>
        </authorList>
    </citation>
    <scope>NUCLEOTIDE SEQUENCE [LARGE SCALE GENOMIC DNA]</scope>
</reference>
<accession>A0AAV4S6X3</accession>
<dbReference type="Proteomes" id="UP001054945">
    <property type="component" value="Unassembled WGS sequence"/>
</dbReference>
<protein>
    <recommendedName>
        <fullName evidence="1">BTB domain-containing protein</fullName>
    </recommendedName>
</protein>
<comment type="caution">
    <text evidence="2">The sequence shown here is derived from an EMBL/GenBank/DDBJ whole genome shotgun (WGS) entry which is preliminary data.</text>
</comment>
<dbReference type="CDD" id="cd18186">
    <property type="entry name" value="BTB_POZ_ZBTB_KLHL-like"/>
    <property type="match status" value="1"/>
</dbReference>
<name>A0AAV4S6X3_CAEEX</name>
<evidence type="ECO:0000313" key="2">
    <source>
        <dbReference type="EMBL" id="GIY28836.1"/>
    </source>
</evidence>
<organism evidence="2 3">
    <name type="scientific">Caerostris extrusa</name>
    <name type="common">Bark spider</name>
    <name type="synonym">Caerostris bankana</name>
    <dbReference type="NCBI Taxonomy" id="172846"/>
    <lineage>
        <taxon>Eukaryota</taxon>
        <taxon>Metazoa</taxon>
        <taxon>Ecdysozoa</taxon>
        <taxon>Arthropoda</taxon>
        <taxon>Chelicerata</taxon>
        <taxon>Arachnida</taxon>
        <taxon>Araneae</taxon>
        <taxon>Araneomorphae</taxon>
        <taxon>Entelegynae</taxon>
        <taxon>Araneoidea</taxon>
        <taxon>Araneidae</taxon>
        <taxon>Caerostris</taxon>
    </lineage>
</organism>
<dbReference type="Pfam" id="PF00651">
    <property type="entry name" value="BTB"/>
    <property type="match status" value="1"/>
</dbReference>
<dbReference type="InterPro" id="IPR011333">
    <property type="entry name" value="SKP1/BTB/POZ_sf"/>
</dbReference>
<gene>
    <name evidence="2" type="ORF">CEXT_129561</name>
</gene>
<dbReference type="InterPro" id="IPR000210">
    <property type="entry name" value="BTB/POZ_dom"/>
</dbReference>
<evidence type="ECO:0000313" key="3">
    <source>
        <dbReference type="Proteomes" id="UP001054945"/>
    </source>
</evidence>
<evidence type="ECO:0000259" key="1">
    <source>
        <dbReference type="Pfam" id="PF00651"/>
    </source>
</evidence>